<dbReference type="Proteomes" id="UP000694844">
    <property type="component" value="Chromosome 2"/>
</dbReference>
<evidence type="ECO:0000313" key="3">
    <source>
        <dbReference type="Proteomes" id="UP000694844"/>
    </source>
</evidence>
<organism evidence="3 5">
    <name type="scientific">Crassostrea virginica</name>
    <name type="common">Eastern oyster</name>
    <dbReference type="NCBI Taxonomy" id="6565"/>
    <lineage>
        <taxon>Eukaryota</taxon>
        <taxon>Metazoa</taxon>
        <taxon>Spiralia</taxon>
        <taxon>Lophotrochozoa</taxon>
        <taxon>Mollusca</taxon>
        <taxon>Bivalvia</taxon>
        <taxon>Autobranchia</taxon>
        <taxon>Pteriomorphia</taxon>
        <taxon>Ostreida</taxon>
        <taxon>Ostreoidea</taxon>
        <taxon>Ostreidae</taxon>
        <taxon>Crassostrea</taxon>
    </lineage>
</organism>
<dbReference type="GeneID" id="111118087"/>
<dbReference type="GO" id="GO:0007018">
    <property type="term" value="P:microtubule-based movement"/>
    <property type="evidence" value="ECO:0007669"/>
    <property type="project" value="TreeGrafter"/>
</dbReference>
<comment type="similarity">
    <text evidence="1">Belongs to the dynein light chain Tctex-type family.</text>
</comment>
<evidence type="ECO:0000313" key="4">
    <source>
        <dbReference type="RefSeq" id="XP_022313091.1"/>
    </source>
</evidence>
<evidence type="ECO:0000256" key="2">
    <source>
        <dbReference type="SAM" id="MobiDB-lite"/>
    </source>
</evidence>
<evidence type="ECO:0000256" key="1">
    <source>
        <dbReference type="ARBA" id="ARBA00005361"/>
    </source>
</evidence>
<dbReference type="PANTHER" id="PTHR21255">
    <property type="entry name" value="T-COMPLEX-ASSOCIATED-TESTIS-EXPRESSED 1/ DYNEIN LIGHT CHAIN"/>
    <property type="match status" value="1"/>
</dbReference>
<feature type="region of interest" description="Disordered" evidence="2">
    <location>
        <begin position="29"/>
        <end position="69"/>
    </location>
</feature>
<reference evidence="4 5" key="1">
    <citation type="submission" date="2025-04" db="UniProtKB">
        <authorList>
            <consortium name="RefSeq"/>
        </authorList>
    </citation>
    <scope>IDENTIFICATION</scope>
    <source>
        <tissue evidence="4 5">Whole sample</tissue>
    </source>
</reference>
<dbReference type="GO" id="GO:0005868">
    <property type="term" value="C:cytoplasmic dynein complex"/>
    <property type="evidence" value="ECO:0007669"/>
    <property type="project" value="TreeGrafter"/>
</dbReference>
<protein>
    <submittedName>
        <fullName evidence="4 5">Tctex1 domain-containing protein 2-like</fullName>
    </submittedName>
</protein>
<dbReference type="PANTHER" id="PTHR21255:SF65">
    <property type="entry name" value="TCTEX1 DOMAIN-CONTAINING PROTEIN 2"/>
    <property type="match status" value="1"/>
</dbReference>
<dbReference type="CDD" id="cd21451">
    <property type="entry name" value="DLC-like_TCTEX1D"/>
    <property type="match status" value="1"/>
</dbReference>
<name>A0A8B8CBF7_CRAVI</name>
<dbReference type="InterPro" id="IPR038586">
    <property type="entry name" value="Tctex-1-like_sf"/>
</dbReference>
<evidence type="ECO:0000313" key="6">
    <source>
        <dbReference type="RefSeq" id="XP_022313094.1"/>
    </source>
</evidence>
<dbReference type="OrthoDB" id="10260741at2759"/>
<accession>A0A8B8CBF7</accession>
<dbReference type="RefSeq" id="XP_022313092.1">
    <property type="nucleotide sequence ID" value="XM_022457384.1"/>
</dbReference>
<dbReference type="AlphaFoldDB" id="A0A8B8CBF7"/>
<dbReference type="Pfam" id="PF03645">
    <property type="entry name" value="Tctex-1"/>
    <property type="match status" value="1"/>
</dbReference>
<dbReference type="GO" id="GO:0005737">
    <property type="term" value="C:cytoplasm"/>
    <property type="evidence" value="ECO:0007669"/>
    <property type="project" value="TreeGrafter"/>
</dbReference>
<dbReference type="InterPro" id="IPR005334">
    <property type="entry name" value="Tctex-1-like"/>
</dbReference>
<dbReference type="Gene3D" id="3.30.1140.40">
    <property type="entry name" value="Tctex-1"/>
    <property type="match status" value="1"/>
</dbReference>
<keyword evidence="3" id="KW-1185">Reference proteome</keyword>
<dbReference type="RefSeq" id="XP_022313091.1">
    <property type="nucleotide sequence ID" value="XM_022457383.1"/>
</dbReference>
<gene>
    <name evidence="4 5 6" type="primary">LOC111118087</name>
</gene>
<sequence length="214" mass="24536">MLAKMKASAEQDIEKKNADLKPVLITERKLSAYERKEKDNVSISDKPRNSIAVPAKKPPPKGQQQRGSLSGMLATKKFFKRLSKKQRAASTVSVPAKQYEPTYRMEPKQHFNDKTVYNVVKELIDEKLEGMIYSKKYSGNLSKIISNQIKEKVKELHYDRYRIICNVMLGENRGATVLATSRCAWDPKTDDFTSYSFQSKHLFCNVSVFAVYKE</sequence>
<dbReference type="GO" id="GO:0045505">
    <property type="term" value="F:dynein intermediate chain binding"/>
    <property type="evidence" value="ECO:0007669"/>
    <property type="project" value="TreeGrafter"/>
</dbReference>
<dbReference type="RefSeq" id="XP_022313094.1">
    <property type="nucleotide sequence ID" value="XM_022457386.1"/>
</dbReference>
<evidence type="ECO:0000313" key="5">
    <source>
        <dbReference type="RefSeq" id="XP_022313092.1"/>
    </source>
</evidence>
<dbReference type="KEGG" id="cvn:111118087"/>
<proteinExistence type="inferred from homology"/>
<feature type="compositionally biased region" description="Basic and acidic residues" evidence="2">
    <location>
        <begin position="29"/>
        <end position="48"/>
    </location>
</feature>